<dbReference type="InterPro" id="IPR000323">
    <property type="entry name" value="Cu2_ascorb_mOase_N"/>
</dbReference>
<dbReference type="InterPro" id="IPR008977">
    <property type="entry name" value="PHM/PNGase_F_dom_sf"/>
</dbReference>
<name>A0ABD0JKJ6_9CAEN</name>
<dbReference type="Proteomes" id="UP001519460">
    <property type="component" value="Unassembled WGS sequence"/>
</dbReference>
<dbReference type="Gene3D" id="2.60.120.310">
    <property type="entry name" value="Copper type II, ascorbate-dependent monooxygenase, N-terminal domain"/>
    <property type="match status" value="1"/>
</dbReference>
<dbReference type="AlphaFoldDB" id="A0ABD0JKJ6"/>
<evidence type="ECO:0000259" key="7">
    <source>
        <dbReference type="Pfam" id="PF01082"/>
    </source>
</evidence>
<sequence>SADVIMIHLSLLVLPVLLNAVHGFPDYQTHIPNGNRVPHPCVKGQAWLGVGHTSPAGGGDRNPFGTWTSELCSRDSDGDGRTNGEELGDPTCSWRKGRAPTHTTNITHPGICEPTDAAHCRTTNHWLQCQQGHFECDAFKDKDLQNLTLKLPPTRVPPSVTTYTCMLFRVPSDQSYHLVAAQPLLNNTRVVHHMLLFGCRNAEDMAESTEPYQCGMVPHGRCMEVIITWTIGIQGDCIHKEAGFRLGKLGYTMVALQVHWNNPDRASDFMDSSGLVIHVTPNLRQHDAGILIFGHVYLEVDPKSQTEAADDDKVEFSSSGSYMQKTASSQTYTSTCPQHCLRE</sequence>
<protein>
    <submittedName>
        <fullName evidence="9">Uncharacterized protein</fullName>
    </submittedName>
</protein>
<evidence type="ECO:0000256" key="3">
    <source>
        <dbReference type="ARBA" id="ARBA00023008"/>
    </source>
</evidence>
<feature type="chain" id="PRO_5044882613" evidence="6">
    <location>
        <begin position="24"/>
        <end position="343"/>
    </location>
</feature>
<dbReference type="EMBL" id="JACVVK020000406">
    <property type="protein sequence ID" value="KAK7475437.1"/>
    <property type="molecule type" value="Genomic_DNA"/>
</dbReference>
<feature type="non-terminal residue" evidence="9">
    <location>
        <position position="343"/>
    </location>
</feature>
<evidence type="ECO:0000313" key="9">
    <source>
        <dbReference type="EMBL" id="KAK7475437.1"/>
    </source>
</evidence>
<dbReference type="Pfam" id="PF24784">
    <property type="entry name" value="Temptin_C"/>
    <property type="match status" value="1"/>
</dbReference>
<feature type="non-terminal residue" evidence="9">
    <location>
        <position position="1"/>
    </location>
</feature>
<keyword evidence="2" id="KW-0560">Oxidoreductase</keyword>
<keyword evidence="6" id="KW-0732">Signal</keyword>
<dbReference type="GO" id="GO:0046872">
    <property type="term" value="F:metal ion binding"/>
    <property type="evidence" value="ECO:0007669"/>
    <property type="project" value="UniProtKB-KW"/>
</dbReference>
<evidence type="ECO:0000256" key="6">
    <source>
        <dbReference type="SAM" id="SignalP"/>
    </source>
</evidence>
<feature type="domain" description="Temptin Cys/Cys disulfide" evidence="8">
    <location>
        <begin position="22"/>
        <end position="111"/>
    </location>
</feature>
<dbReference type="Pfam" id="PF01082">
    <property type="entry name" value="Cu2_monooxygen"/>
    <property type="match status" value="1"/>
</dbReference>
<organism evidence="9 10">
    <name type="scientific">Batillaria attramentaria</name>
    <dbReference type="NCBI Taxonomy" id="370345"/>
    <lineage>
        <taxon>Eukaryota</taxon>
        <taxon>Metazoa</taxon>
        <taxon>Spiralia</taxon>
        <taxon>Lophotrochozoa</taxon>
        <taxon>Mollusca</taxon>
        <taxon>Gastropoda</taxon>
        <taxon>Caenogastropoda</taxon>
        <taxon>Sorbeoconcha</taxon>
        <taxon>Cerithioidea</taxon>
        <taxon>Batillariidae</taxon>
        <taxon>Batillaria</taxon>
    </lineage>
</organism>
<dbReference type="GO" id="GO:0004497">
    <property type="term" value="F:monooxygenase activity"/>
    <property type="evidence" value="ECO:0007669"/>
    <property type="project" value="UniProtKB-KW"/>
</dbReference>
<keyword evidence="4" id="KW-0503">Monooxygenase</keyword>
<evidence type="ECO:0000313" key="10">
    <source>
        <dbReference type="Proteomes" id="UP001519460"/>
    </source>
</evidence>
<evidence type="ECO:0000256" key="1">
    <source>
        <dbReference type="ARBA" id="ARBA00022723"/>
    </source>
</evidence>
<feature type="compositionally biased region" description="Basic and acidic residues" evidence="5">
    <location>
        <begin position="72"/>
        <end position="84"/>
    </location>
</feature>
<accession>A0ABD0JKJ6</accession>
<dbReference type="PANTHER" id="PTHR10157">
    <property type="entry name" value="DOPAMINE BETA HYDROXYLASE RELATED"/>
    <property type="match status" value="1"/>
</dbReference>
<proteinExistence type="predicted"/>
<evidence type="ECO:0000256" key="2">
    <source>
        <dbReference type="ARBA" id="ARBA00023002"/>
    </source>
</evidence>
<evidence type="ECO:0000256" key="5">
    <source>
        <dbReference type="SAM" id="MobiDB-lite"/>
    </source>
</evidence>
<dbReference type="InterPro" id="IPR036939">
    <property type="entry name" value="Cu2_ascorb_mOase_N_sf"/>
</dbReference>
<gene>
    <name evidence="9" type="ORF">BaRGS_00033318</name>
</gene>
<dbReference type="SUPFAM" id="SSF49742">
    <property type="entry name" value="PHM/PNGase F"/>
    <property type="match status" value="1"/>
</dbReference>
<dbReference type="PANTHER" id="PTHR10157:SF23">
    <property type="entry name" value="MOXD1 HOMOLOG 1"/>
    <property type="match status" value="1"/>
</dbReference>
<keyword evidence="3" id="KW-0186">Copper</keyword>
<feature type="domain" description="Copper type II ascorbate-dependent monooxygenase N-terminal" evidence="7">
    <location>
        <begin position="149"/>
        <end position="265"/>
    </location>
</feature>
<dbReference type="InterPro" id="IPR000945">
    <property type="entry name" value="DBH-like"/>
</dbReference>
<keyword evidence="10" id="KW-1185">Reference proteome</keyword>
<feature type="signal peptide" evidence="6">
    <location>
        <begin position="1"/>
        <end position="23"/>
    </location>
</feature>
<comment type="caution">
    <text evidence="9">The sequence shown here is derived from an EMBL/GenBank/DDBJ whole genome shotgun (WGS) entry which is preliminary data.</text>
</comment>
<feature type="region of interest" description="Disordered" evidence="5">
    <location>
        <begin position="72"/>
        <end position="100"/>
    </location>
</feature>
<evidence type="ECO:0000259" key="8">
    <source>
        <dbReference type="Pfam" id="PF24784"/>
    </source>
</evidence>
<dbReference type="InterPro" id="IPR057626">
    <property type="entry name" value="S-S_Temptin"/>
</dbReference>
<evidence type="ECO:0000256" key="4">
    <source>
        <dbReference type="ARBA" id="ARBA00023033"/>
    </source>
</evidence>
<reference evidence="9 10" key="1">
    <citation type="journal article" date="2023" name="Sci. Data">
        <title>Genome assembly of the Korean intertidal mud-creeper Batillaria attramentaria.</title>
        <authorList>
            <person name="Patra A.K."/>
            <person name="Ho P.T."/>
            <person name="Jun S."/>
            <person name="Lee S.J."/>
            <person name="Kim Y."/>
            <person name="Won Y.J."/>
        </authorList>
    </citation>
    <scope>NUCLEOTIDE SEQUENCE [LARGE SCALE GENOMIC DNA]</scope>
    <source>
        <strain evidence="9">Wonlab-2016</strain>
    </source>
</reference>
<keyword evidence="1" id="KW-0479">Metal-binding</keyword>
<dbReference type="InterPro" id="IPR020611">
    <property type="entry name" value="Cu2_ascorb_mOase_CS-1"/>
</dbReference>
<dbReference type="PROSITE" id="PS00084">
    <property type="entry name" value="CU2_MONOOXYGENASE_1"/>
    <property type="match status" value="1"/>
</dbReference>